<organism evidence="3 4">
    <name type="scientific">Enterococcus durans</name>
    <dbReference type="NCBI Taxonomy" id="53345"/>
    <lineage>
        <taxon>Bacteria</taxon>
        <taxon>Bacillati</taxon>
        <taxon>Bacillota</taxon>
        <taxon>Bacilli</taxon>
        <taxon>Lactobacillales</taxon>
        <taxon>Enterococcaceae</taxon>
        <taxon>Enterococcus</taxon>
    </lineage>
</organism>
<feature type="compositionally biased region" description="Polar residues" evidence="1">
    <location>
        <begin position="39"/>
        <end position="58"/>
    </location>
</feature>
<proteinExistence type="predicted"/>
<feature type="compositionally biased region" description="Basic and acidic residues" evidence="1">
    <location>
        <begin position="96"/>
        <end position="113"/>
    </location>
</feature>
<feature type="domain" description="Bacterial Ig" evidence="2">
    <location>
        <begin position="483"/>
        <end position="553"/>
    </location>
</feature>
<evidence type="ECO:0000256" key="1">
    <source>
        <dbReference type="SAM" id="MobiDB-lite"/>
    </source>
</evidence>
<dbReference type="InterPro" id="IPR041498">
    <property type="entry name" value="Big_6"/>
</dbReference>
<dbReference type="InterPro" id="IPR046776">
    <property type="entry name" value="Pectate_lyase_5"/>
</dbReference>
<accession>A0A367CE63</accession>
<evidence type="ECO:0000313" key="3">
    <source>
        <dbReference type="EMBL" id="RCA10748.1"/>
    </source>
</evidence>
<dbReference type="EMBL" id="LEPB01000004">
    <property type="protein sequence ID" value="RCA10748.1"/>
    <property type="molecule type" value="Genomic_DNA"/>
</dbReference>
<dbReference type="InterPro" id="IPR013783">
    <property type="entry name" value="Ig-like_fold"/>
</dbReference>
<sequence>MKNFSGTKYLLSIVLVFGLTSSFLYKAEVGFSEEKKASYDSSTIVSQSTTETDEPSQQTKEDTSMDNTQSASTSFSGEENTVQSAEELLPRTDTSSTEKQKGQEDTPETKRASSQEVAKVSTYNAFKAALLDSNVQTISLEKDIKLVESFNFVGGKKICGNGHTIDVNFQSIGVAQNNAVCTIEEVHLINQPIYPLFWSEFPGVTVNYRNVTSSGYQFIYLAAGTANLEGSIEATAQLEEVFQGKKLTIKENADVHFKDTASAIAINTGDGLTVEDKANLSVDAKGLGLFMYNPTGKIDLHGKVIIDSATDSAIRGGAANGTLVVQPNAELEAHSKITDEEAILLYNGSVIIKSNGTLITTSEGLQATLQTGKQLEIEEGANFLVANRKGSALGAWELQTAVALSSSQGVSTWKVGQTEAEEPDAAYQGPLSASFKLDTFTTAQHTMELTTNDPTFKEQFDSGKVGKITGGCFAKNTEMTPTTIEALTTESTQVSGNAEPGATIDIKVDDKVIANGAVDPNGKYQLPIPNQKEGTIVVAVAKRKNLSAEASTVVQYAGPRIELPEKLTFDVQEIPASDRLVNLANAQEINVSDNSQKQKIKWTLLVREEQPLKNKTNGELANRLSISAQDHLIQITAANQPVLEGTGSAQLKLADCMGLTLHPTDKTGSYEGTLTWTFMNGPQ</sequence>
<name>A0A367CE63_9ENTE</name>
<dbReference type="Pfam" id="PF20585">
    <property type="entry name" value="Pectate_lyase_5"/>
    <property type="match status" value="1"/>
</dbReference>
<dbReference type="Pfam" id="PF17936">
    <property type="entry name" value="Big_6"/>
    <property type="match status" value="1"/>
</dbReference>
<dbReference type="Proteomes" id="UP000252797">
    <property type="component" value="Unassembled WGS sequence"/>
</dbReference>
<dbReference type="Gene3D" id="2.60.40.10">
    <property type="entry name" value="Immunoglobulins"/>
    <property type="match status" value="1"/>
</dbReference>
<feature type="region of interest" description="Disordered" evidence="1">
    <location>
        <begin position="35"/>
        <end position="116"/>
    </location>
</feature>
<protein>
    <recommendedName>
        <fullName evidence="2">Bacterial Ig domain-containing protein</fullName>
    </recommendedName>
</protein>
<evidence type="ECO:0000259" key="2">
    <source>
        <dbReference type="Pfam" id="PF17936"/>
    </source>
</evidence>
<dbReference type="RefSeq" id="WP_113845673.1">
    <property type="nucleotide sequence ID" value="NZ_LEPB01000004.1"/>
</dbReference>
<gene>
    <name evidence="3" type="ORF">EA71_01501</name>
</gene>
<comment type="caution">
    <text evidence="3">The sequence shown here is derived from an EMBL/GenBank/DDBJ whole genome shotgun (WGS) entry which is preliminary data.</text>
</comment>
<reference evidence="3 4" key="1">
    <citation type="submission" date="2015-06" db="EMBL/GenBank/DDBJ databases">
        <title>The Genome Sequence of Enterococcus durans 4EA1.</title>
        <authorList>
            <consortium name="The Broad Institute Genomics Platform"/>
            <consortium name="The Broad Institute Genome Sequencing Center for Infectious Disease"/>
            <person name="Earl A.M."/>
            <person name="Van Tyne D."/>
            <person name="Lebreton F."/>
            <person name="Saavedra J.T."/>
            <person name="Gilmore M.S."/>
            <person name="Manson Mcguire A."/>
            <person name="Clock S."/>
            <person name="Crupain M."/>
            <person name="Rangan U."/>
            <person name="Young S."/>
            <person name="Abouelleil A."/>
            <person name="Cao P."/>
            <person name="Chapman S.B."/>
            <person name="Griggs A."/>
            <person name="Priest M."/>
            <person name="Shea T."/>
            <person name="Wortman J."/>
            <person name="Nusbaum C."/>
            <person name="Birren B."/>
        </authorList>
    </citation>
    <scope>NUCLEOTIDE SEQUENCE [LARGE SCALE GENOMIC DNA]</scope>
    <source>
        <strain evidence="3 4">4EA1</strain>
    </source>
</reference>
<feature type="compositionally biased region" description="Polar residues" evidence="1">
    <location>
        <begin position="65"/>
        <end position="84"/>
    </location>
</feature>
<dbReference type="AlphaFoldDB" id="A0A367CE63"/>
<evidence type="ECO:0000313" key="4">
    <source>
        <dbReference type="Proteomes" id="UP000252797"/>
    </source>
</evidence>